<proteinExistence type="predicted"/>
<dbReference type="STRING" id="487184.SAMN05216421_1128"/>
<protein>
    <submittedName>
        <fullName evidence="1">Uncharacterized protein</fullName>
    </submittedName>
</protein>
<reference evidence="2" key="1">
    <citation type="submission" date="2016-10" db="EMBL/GenBank/DDBJ databases">
        <authorList>
            <person name="Varghese N."/>
            <person name="Submissions S."/>
        </authorList>
    </citation>
    <scope>NUCLEOTIDE SEQUENCE [LARGE SCALE GENOMIC DNA]</scope>
    <source>
        <strain evidence="2">NRRL B-51270</strain>
    </source>
</reference>
<evidence type="ECO:0000313" key="1">
    <source>
        <dbReference type="EMBL" id="SDS22319.1"/>
    </source>
</evidence>
<keyword evidence="2" id="KW-1185">Reference proteome</keyword>
<dbReference type="RefSeq" id="WP_093392233.1">
    <property type="nucleotide sequence ID" value="NZ_LT629736.1"/>
</dbReference>
<gene>
    <name evidence="1" type="ORF">SAMN05216421_1128</name>
</gene>
<evidence type="ECO:0000313" key="2">
    <source>
        <dbReference type="Proteomes" id="UP000243207"/>
    </source>
</evidence>
<accession>A0A1H1QHE3</accession>
<name>A0A1H1QHE3_9GAMM</name>
<organism evidence="1 2">
    <name type="scientific">Halopseudomonas xinjiangensis</name>
    <dbReference type="NCBI Taxonomy" id="487184"/>
    <lineage>
        <taxon>Bacteria</taxon>
        <taxon>Pseudomonadati</taxon>
        <taxon>Pseudomonadota</taxon>
        <taxon>Gammaproteobacteria</taxon>
        <taxon>Pseudomonadales</taxon>
        <taxon>Pseudomonadaceae</taxon>
        <taxon>Halopseudomonas</taxon>
    </lineage>
</organism>
<dbReference type="EMBL" id="LT629736">
    <property type="protein sequence ID" value="SDS22319.1"/>
    <property type="molecule type" value="Genomic_DNA"/>
</dbReference>
<sequence length="80" mass="8691">MTDKHLMERAGAAAGYEIQNCGDGTLCNITLDKEGWNPLEDQSDAERLDTDMKMGAKDLDTVAGRRALVEAAVDCCVKED</sequence>
<dbReference type="AlphaFoldDB" id="A0A1H1QHE3"/>
<dbReference type="Proteomes" id="UP000243207">
    <property type="component" value="Chromosome I"/>
</dbReference>